<evidence type="ECO:0008006" key="3">
    <source>
        <dbReference type="Google" id="ProtNLM"/>
    </source>
</evidence>
<sequence length="112" mass="12085">MTPVAVSLTSLLSFSGLACLCLSMDRHGRTLFHGHPSRRRDRAFRVAGWLFIALAFAAAVITADWNFGPVQWLGSLTGAALIVVALMSYRPAWIRPAAIAALPVAMAIAFFI</sequence>
<organism evidence="2">
    <name type="scientific">Methylobacterium bullatum</name>
    <dbReference type="NCBI Taxonomy" id="570505"/>
    <lineage>
        <taxon>Bacteria</taxon>
        <taxon>Pseudomonadati</taxon>
        <taxon>Pseudomonadota</taxon>
        <taxon>Alphaproteobacteria</taxon>
        <taxon>Hyphomicrobiales</taxon>
        <taxon>Methylobacteriaceae</taxon>
        <taxon>Methylobacterium</taxon>
    </lineage>
</organism>
<feature type="transmembrane region" description="Helical" evidence="1">
    <location>
        <begin position="69"/>
        <end position="86"/>
    </location>
</feature>
<keyword evidence="1" id="KW-1133">Transmembrane helix</keyword>
<evidence type="ECO:0000313" key="2">
    <source>
        <dbReference type="EMBL" id="CAA2100184.1"/>
    </source>
</evidence>
<dbReference type="InterPro" id="IPR021762">
    <property type="entry name" value="DUF3325"/>
</dbReference>
<keyword evidence="1" id="KW-0472">Membrane</keyword>
<proteinExistence type="predicted"/>
<evidence type="ECO:0000256" key="1">
    <source>
        <dbReference type="SAM" id="Phobius"/>
    </source>
</evidence>
<feature type="transmembrane region" description="Helical" evidence="1">
    <location>
        <begin position="6"/>
        <end position="23"/>
    </location>
</feature>
<dbReference type="EMBL" id="LR743504">
    <property type="protein sequence ID" value="CAA2100184.1"/>
    <property type="molecule type" value="Genomic_DNA"/>
</dbReference>
<feature type="transmembrane region" description="Helical" evidence="1">
    <location>
        <begin position="93"/>
        <end position="111"/>
    </location>
</feature>
<feature type="transmembrane region" description="Helical" evidence="1">
    <location>
        <begin position="43"/>
        <end position="63"/>
    </location>
</feature>
<protein>
    <recommendedName>
        <fullName evidence="3">Iron uptake protein</fullName>
    </recommendedName>
</protein>
<dbReference type="AlphaFoldDB" id="A0A679IVC5"/>
<accession>A0A679IVC5</accession>
<keyword evidence="1" id="KW-0812">Transmembrane</keyword>
<gene>
    <name evidence="2" type="ORF">MBUL_00543</name>
</gene>
<name>A0A679IVC5_9HYPH</name>
<reference evidence="2" key="1">
    <citation type="submission" date="2019-12" db="EMBL/GenBank/DDBJ databases">
        <authorList>
            <person name="Cremers G."/>
        </authorList>
    </citation>
    <scope>NUCLEOTIDE SEQUENCE</scope>
    <source>
        <strain evidence="2">Mbul1</strain>
    </source>
</reference>
<dbReference type="Pfam" id="PF11804">
    <property type="entry name" value="DUF3325"/>
    <property type="match status" value="1"/>
</dbReference>